<sequence length="174" mass="19112">MGLNSEVWQGHFAEGLVWALSCAAGLNPGKRSLDVDGVDIQIGFPGKSRTMRYPMIEAQVKSCCNPAFVGNSLSYVIPVKNYNDLVGRVGVELPTRRYLFFVHTPSSKADYVVSSESSSNFHHAIYWVDLMCREPVDPERQASKSVHIPRENLLTVDSLTSLVKGEAPKDVVGG</sequence>
<dbReference type="Proteomes" id="UP000199207">
    <property type="component" value="Unassembled WGS sequence"/>
</dbReference>
<evidence type="ECO:0000313" key="2">
    <source>
        <dbReference type="EMBL" id="SFC54909.1"/>
    </source>
</evidence>
<dbReference type="RefSeq" id="WP_175541335.1">
    <property type="nucleotide sequence ID" value="NZ_FOLM01000004.1"/>
</dbReference>
<dbReference type="InterPro" id="IPR025375">
    <property type="entry name" value="DUF4365"/>
</dbReference>
<evidence type="ECO:0000313" key="3">
    <source>
        <dbReference type="Proteomes" id="UP000199207"/>
    </source>
</evidence>
<gene>
    <name evidence="2" type="ORF">SAMN05421773_10455</name>
</gene>
<accession>A0A1I1K1U6</accession>
<name>A0A1I1K1U6_9ACTN</name>
<dbReference type="Pfam" id="PF14280">
    <property type="entry name" value="DUF4365"/>
    <property type="match status" value="1"/>
</dbReference>
<reference evidence="2 3" key="1">
    <citation type="submission" date="2016-10" db="EMBL/GenBank/DDBJ databases">
        <authorList>
            <person name="de Groot N.N."/>
        </authorList>
    </citation>
    <scope>NUCLEOTIDE SEQUENCE [LARGE SCALE GENOMIC DNA]</scope>
    <source>
        <strain evidence="2 3">CGMCC 4.5739</strain>
    </source>
</reference>
<proteinExistence type="predicted"/>
<dbReference type="STRING" id="910347.SAMN05421773_10455"/>
<evidence type="ECO:0000259" key="1">
    <source>
        <dbReference type="Pfam" id="PF14280"/>
    </source>
</evidence>
<organism evidence="2 3">
    <name type="scientific">Streptomyces aidingensis</name>
    <dbReference type="NCBI Taxonomy" id="910347"/>
    <lineage>
        <taxon>Bacteria</taxon>
        <taxon>Bacillati</taxon>
        <taxon>Actinomycetota</taxon>
        <taxon>Actinomycetes</taxon>
        <taxon>Kitasatosporales</taxon>
        <taxon>Streptomycetaceae</taxon>
        <taxon>Streptomyces</taxon>
    </lineage>
</organism>
<feature type="domain" description="DUF4365" evidence="1">
    <location>
        <begin position="30"/>
        <end position="163"/>
    </location>
</feature>
<protein>
    <recommendedName>
        <fullName evidence="1">DUF4365 domain-containing protein</fullName>
    </recommendedName>
</protein>
<keyword evidence="3" id="KW-1185">Reference proteome</keyword>
<dbReference type="EMBL" id="FOLM01000004">
    <property type="protein sequence ID" value="SFC54909.1"/>
    <property type="molecule type" value="Genomic_DNA"/>
</dbReference>
<dbReference type="AlphaFoldDB" id="A0A1I1K1U6"/>